<dbReference type="InterPro" id="IPR009056">
    <property type="entry name" value="Cyt_c-like_dom"/>
</dbReference>
<evidence type="ECO:0000256" key="3">
    <source>
        <dbReference type="ARBA" id="ARBA00023004"/>
    </source>
</evidence>
<evidence type="ECO:0000256" key="4">
    <source>
        <dbReference type="PROSITE-ProRule" id="PRU00433"/>
    </source>
</evidence>
<keyword evidence="2 4" id="KW-0479">Metal-binding</keyword>
<feature type="domain" description="Cytochrome c" evidence="6">
    <location>
        <begin position="38"/>
        <end position="131"/>
    </location>
</feature>
<evidence type="ECO:0000313" key="8">
    <source>
        <dbReference type="Proteomes" id="UP000811255"/>
    </source>
</evidence>
<dbReference type="PROSITE" id="PS51007">
    <property type="entry name" value="CYTC"/>
    <property type="match status" value="1"/>
</dbReference>
<dbReference type="InterPro" id="IPR036909">
    <property type="entry name" value="Cyt_c-like_dom_sf"/>
</dbReference>
<dbReference type="Pfam" id="PF13442">
    <property type="entry name" value="Cytochrome_CBB3"/>
    <property type="match status" value="1"/>
</dbReference>
<comment type="caution">
    <text evidence="7">The sequence shown here is derived from an EMBL/GenBank/DDBJ whole genome shotgun (WGS) entry which is preliminary data.</text>
</comment>
<keyword evidence="1 4" id="KW-0349">Heme</keyword>
<evidence type="ECO:0000259" key="6">
    <source>
        <dbReference type="PROSITE" id="PS51007"/>
    </source>
</evidence>
<dbReference type="RefSeq" id="WP_214533995.1">
    <property type="nucleotide sequence ID" value="NZ_JAHFVK010000001.1"/>
</dbReference>
<accession>A0ABS5W0L7</accession>
<evidence type="ECO:0000256" key="2">
    <source>
        <dbReference type="ARBA" id="ARBA00022723"/>
    </source>
</evidence>
<reference evidence="7 8" key="1">
    <citation type="submission" date="2021-05" db="EMBL/GenBank/DDBJ databases">
        <title>Croceibacterium sp. LX-88 genome sequence.</title>
        <authorList>
            <person name="Luo X."/>
        </authorList>
    </citation>
    <scope>NUCLEOTIDE SEQUENCE [LARGE SCALE GENOMIC DNA]</scope>
    <source>
        <strain evidence="7 8">LX-88</strain>
    </source>
</reference>
<evidence type="ECO:0000256" key="5">
    <source>
        <dbReference type="SAM" id="SignalP"/>
    </source>
</evidence>
<feature type="chain" id="PRO_5047057893" evidence="5">
    <location>
        <begin position="25"/>
        <end position="137"/>
    </location>
</feature>
<name>A0ABS5W0L7_9SPHN</name>
<dbReference type="Proteomes" id="UP000811255">
    <property type="component" value="Unassembled WGS sequence"/>
</dbReference>
<keyword evidence="3 4" id="KW-0408">Iron</keyword>
<evidence type="ECO:0000256" key="1">
    <source>
        <dbReference type="ARBA" id="ARBA00022617"/>
    </source>
</evidence>
<keyword evidence="5" id="KW-0732">Signal</keyword>
<feature type="signal peptide" evidence="5">
    <location>
        <begin position="1"/>
        <end position="24"/>
    </location>
</feature>
<organism evidence="7 8">
    <name type="scientific">Croceibacterium selenioxidans</name>
    <dbReference type="NCBI Taxonomy" id="2838833"/>
    <lineage>
        <taxon>Bacteria</taxon>
        <taxon>Pseudomonadati</taxon>
        <taxon>Pseudomonadota</taxon>
        <taxon>Alphaproteobacteria</taxon>
        <taxon>Sphingomonadales</taxon>
        <taxon>Erythrobacteraceae</taxon>
        <taxon>Croceibacterium</taxon>
    </lineage>
</organism>
<keyword evidence="8" id="KW-1185">Reference proteome</keyword>
<proteinExistence type="predicted"/>
<dbReference type="Gene3D" id="1.10.760.10">
    <property type="entry name" value="Cytochrome c-like domain"/>
    <property type="match status" value="1"/>
</dbReference>
<dbReference type="SUPFAM" id="SSF46626">
    <property type="entry name" value="Cytochrome c"/>
    <property type="match status" value="1"/>
</dbReference>
<protein>
    <submittedName>
        <fullName evidence="7">C-type cytochrome</fullName>
    </submittedName>
</protein>
<evidence type="ECO:0000313" key="7">
    <source>
        <dbReference type="EMBL" id="MBT2132847.1"/>
    </source>
</evidence>
<gene>
    <name evidence="7" type="ORF">KK137_00740</name>
</gene>
<dbReference type="EMBL" id="JAHFVK010000001">
    <property type="protein sequence ID" value="MBT2132847.1"/>
    <property type="molecule type" value="Genomic_DNA"/>
</dbReference>
<sequence length="137" mass="14160">MSRRTTTTAAVVLVLAGMAGVAAAQNRQAPVTPAVVVKADLPGRTIFERQCAPCHGAGPGDDGSPMLPGTAALSRRYGGEIPGALELRDDLDGDALRLFVRNGIGAMPSFRKAELADADIDAIAAYLKATAELSQSR</sequence>